<evidence type="ECO:0000256" key="9">
    <source>
        <dbReference type="ARBA" id="ARBA00022857"/>
    </source>
</evidence>
<dbReference type="GO" id="GO:0016126">
    <property type="term" value="P:sterol biosynthetic process"/>
    <property type="evidence" value="ECO:0007669"/>
    <property type="project" value="UniProtKB-KW"/>
</dbReference>
<evidence type="ECO:0000256" key="13">
    <source>
        <dbReference type="ARBA" id="ARBA00023011"/>
    </source>
</evidence>
<dbReference type="InterPro" id="IPR001094">
    <property type="entry name" value="Flavdoxin-like"/>
</dbReference>
<keyword evidence="17" id="KW-0753">Steroid metabolism</keyword>
<dbReference type="GeneID" id="54294490"/>
<dbReference type="GO" id="GO:0005829">
    <property type="term" value="C:cytosol"/>
    <property type="evidence" value="ECO:0007669"/>
    <property type="project" value="TreeGrafter"/>
</dbReference>
<dbReference type="SUPFAM" id="SSF63380">
    <property type="entry name" value="Riboflavin synthase domain-like"/>
    <property type="match status" value="1"/>
</dbReference>
<dbReference type="PANTHER" id="PTHR19384:SF108">
    <property type="entry name" value="NADPH--CYTOCHROME P450 REDUCTASE"/>
    <property type="match status" value="1"/>
</dbReference>
<dbReference type="Pfam" id="PF00667">
    <property type="entry name" value="FAD_binding_1"/>
    <property type="match status" value="1"/>
</dbReference>
<dbReference type="PANTHER" id="PTHR19384">
    <property type="entry name" value="NITRIC OXIDE SYNTHASE-RELATED"/>
    <property type="match status" value="1"/>
</dbReference>
<dbReference type="PROSITE" id="PS50902">
    <property type="entry name" value="FLAVODOXIN_LIKE"/>
    <property type="match status" value="1"/>
</dbReference>
<dbReference type="InterPro" id="IPR001433">
    <property type="entry name" value="OxRdtase_FAD/NAD-bd"/>
</dbReference>
<dbReference type="Pfam" id="PF00258">
    <property type="entry name" value="Flavodoxin_1"/>
    <property type="match status" value="1"/>
</dbReference>
<dbReference type="PROSITE" id="PS51384">
    <property type="entry name" value="FAD_FR"/>
    <property type="match status" value="1"/>
</dbReference>
<dbReference type="PRINTS" id="PR00371">
    <property type="entry name" value="FPNCR"/>
</dbReference>
<sequence>MAALFLSNPALQQTLAELSKTAQPSSVADVAALGVFVLGSAGYLLKDYTWDKPDPHRHVWYERPQLKHNDASGSSSSARKETRNIAQKLDEAGKDVVVFWGSQSGTAEGFANRLARECRVRFGLQAMAADLSDFDPDTIALIPRAKLAVFIMATFGEGDPSDNAHAFWDFLHKQQHPSLPDLRYVAFGLGNSSYKHYNRVVDVVAAALDRAGASPLMGVAKADDAHGQTEEDFMAWKEELFGVFKAELGVEEHETAYEATVQADEDESLAPIDLHHGEPVQHGKTAPGTSSIRALAVTNHRELFAASDRNCIHMELDLTDHPQLVYKTGDHLAVWPTNPDDEVTRLLAILGRADRASVPIAIKSLDATQKLGVPTPTTAAALLSNYLEICAPVPRATLLSLATFAPSEEAKAYLLHLGQDRTAYADFTSRTHLTVGRILQLASNGAPWPALPLSFLIEALPPLRPRYYSLSSSSVLAPRHAAITALVANTPLPNNPTAPLIPGLTTSYLHALTQSPTNPKIHAQIRRSHFKLPALGSTPIIMAAAGTGIAPFRAFVAERARLHALRKPVARMLLFFGCRHPDQDFLYRDELAEMQRQLGGLLTVVTAFSRRGDGDGPGAGGRVYVQDRMREHSAEVARLLADEGASFYICGRASMAREVGRVVGHAMAAAKGWGEVETREWQEGFKRRGKWFEDVWG</sequence>
<keyword evidence="11" id="KW-1133">Transmembrane helix</keyword>
<evidence type="ECO:0000256" key="12">
    <source>
        <dbReference type="ARBA" id="ARBA00023002"/>
    </source>
</evidence>
<keyword evidence="14" id="KW-0443">Lipid metabolism</keyword>
<proteinExistence type="inferred from homology"/>
<keyword evidence="7 18" id="KW-0256">Endoplasmic reticulum</keyword>
<keyword evidence="4" id="KW-0285">Flavoprotein</keyword>
<accession>A0A6A6BAX2</accession>
<keyword evidence="13" id="KW-0756">Sterol biosynthesis</keyword>
<comment type="cofactor">
    <cofactor evidence="2">
        <name>FAD</name>
        <dbReference type="ChEBI" id="CHEBI:57692"/>
    </cofactor>
</comment>
<evidence type="ECO:0000256" key="17">
    <source>
        <dbReference type="ARBA" id="ARBA00023221"/>
    </source>
</evidence>
<keyword evidence="6" id="KW-0812">Transmembrane</keyword>
<dbReference type="EMBL" id="ML995487">
    <property type="protein sequence ID" value="KAF2141176.1"/>
    <property type="molecule type" value="Genomic_DNA"/>
</dbReference>
<keyword evidence="5" id="KW-0288">FMN</keyword>
<comment type="cofactor">
    <cofactor evidence="1">
        <name>FMN</name>
        <dbReference type="ChEBI" id="CHEBI:58210"/>
    </cofactor>
</comment>
<organism evidence="22 23">
    <name type="scientific">Aplosporella prunicola CBS 121167</name>
    <dbReference type="NCBI Taxonomy" id="1176127"/>
    <lineage>
        <taxon>Eukaryota</taxon>
        <taxon>Fungi</taxon>
        <taxon>Dikarya</taxon>
        <taxon>Ascomycota</taxon>
        <taxon>Pezizomycotina</taxon>
        <taxon>Dothideomycetes</taxon>
        <taxon>Dothideomycetes incertae sedis</taxon>
        <taxon>Botryosphaeriales</taxon>
        <taxon>Aplosporellaceae</taxon>
        <taxon>Aplosporella</taxon>
    </lineage>
</organism>
<evidence type="ECO:0000256" key="2">
    <source>
        <dbReference type="ARBA" id="ARBA00001974"/>
    </source>
</evidence>
<dbReference type="Gene3D" id="3.40.50.80">
    <property type="entry name" value="Nucleotide-binding domain of ferredoxin-NADP reductase (FNR) module"/>
    <property type="match status" value="1"/>
</dbReference>
<keyword evidence="8" id="KW-0274">FAD</keyword>
<feature type="domain" description="Flavodoxin-like" evidence="20">
    <location>
        <begin position="96"/>
        <end position="241"/>
    </location>
</feature>
<dbReference type="Gene3D" id="1.20.990.10">
    <property type="entry name" value="NADPH-cytochrome p450 Reductase, Chain A, domain 3"/>
    <property type="match status" value="1"/>
</dbReference>
<dbReference type="InterPro" id="IPR023208">
    <property type="entry name" value="P450R"/>
</dbReference>
<evidence type="ECO:0000256" key="16">
    <source>
        <dbReference type="ARBA" id="ARBA00023166"/>
    </source>
</evidence>
<reference evidence="22" key="1">
    <citation type="journal article" date="2020" name="Stud. Mycol.">
        <title>101 Dothideomycetes genomes: a test case for predicting lifestyles and emergence of pathogens.</title>
        <authorList>
            <person name="Haridas S."/>
            <person name="Albert R."/>
            <person name="Binder M."/>
            <person name="Bloem J."/>
            <person name="Labutti K."/>
            <person name="Salamov A."/>
            <person name="Andreopoulos B."/>
            <person name="Baker S."/>
            <person name="Barry K."/>
            <person name="Bills G."/>
            <person name="Bluhm B."/>
            <person name="Cannon C."/>
            <person name="Castanera R."/>
            <person name="Culley D."/>
            <person name="Daum C."/>
            <person name="Ezra D."/>
            <person name="Gonzalez J."/>
            <person name="Henrissat B."/>
            <person name="Kuo A."/>
            <person name="Liang C."/>
            <person name="Lipzen A."/>
            <person name="Lutzoni F."/>
            <person name="Magnuson J."/>
            <person name="Mondo S."/>
            <person name="Nolan M."/>
            <person name="Ohm R."/>
            <person name="Pangilinan J."/>
            <person name="Park H.-J."/>
            <person name="Ramirez L."/>
            <person name="Alfaro M."/>
            <person name="Sun H."/>
            <person name="Tritt A."/>
            <person name="Yoshinaga Y."/>
            <person name="Zwiers L.-H."/>
            <person name="Turgeon B."/>
            <person name="Goodwin S."/>
            <person name="Spatafora J."/>
            <person name="Crous P."/>
            <person name="Grigoriev I."/>
        </authorList>
    </citation>
    <scope>NUCLEOTIDE SEQUENCE</scope>
    <source>
        <strain evidence="22">CBS 121167</strain>
    </source>
</reference>
<dbReference type="Proteomes" id="UP000799438">
    <property type="component" value="Unassembled WGS sequence"/>
</dbReference>
<dbReference type="InterPro" id="IPR008254">
    <property type="entry name" value="Flavodoxin/NO_synth"/>
</dbReference>
<dbReference type="PRINTS" id="PR00369">
    <property type="entry name" value="FLAVODOXIN"/>
</dbReference>
<feature type="region of interest" description="Disordered" evidence="19">
    <location>
        <begin position="62"/>
        <end position="83"/>
    </location>
</feature>
<dbReference type="InterPro" id="IPR001709">
    <property type="entry name" value="Flavoprot_Pyr_Nucl_cyt_Rdtase"/>
</dbReference>
<evidence type="ECO:0000313" key="23">
    <source>
        <dbReference type="Proteomes" id="UP000799438"/>
    </source>
</evidence>
<evidence type="ECO:0000259" key="20">
    <source>
        <dbReference type="PROSITE" id="PS50902"/>
    </source>
</evidence>
<dbReference type="GO" id="GO:0050660">
    <property type="term" value="F:flavin adenine dinucleotide binding"/>
    <property type="evidence" value="ECO:0007669"/>
    <property type="project" value="TreeGrafter"/>
</dbReference>
<dbReference type="RefSeq" id="XP_033396889.1">
    <property type="nucleotide sequence ID" value="XM_033536994.1"/>
</dbReference>
<evidence type="ECO:0000256" key="3">
    <source>
        <dbReference type="ARBA" id="ARBA00022516"/>
    </source>
</evidence>
<name>A0A6A6BAX2_9PEZI</name>
<evidence type="ECO:0000256" key="7">
    <source>
        <dbReference type="ARBA" id="ARBA00022824"/>
    </source>
</evidence>
<dbReference type="GO" id="GO:0005789">
    <property type="term" value="C:endoplasmic reticulum membrane"/>
    <property type="evidence" value="ECO:0007669"/>
    <property type="project" value="UniProtKB-SubCell"/>
</dbReference>
<dbReference type="SUPFAM" id="SSF52343">
    <property type="entry name" value="Ferredoxin reductase-like, C-terminal NADP-linked domain"/>
    <property type="match status" value="1"/>
</dbReference>
<dbReference type="Gene3D" id="3.40.50.360">
    <property type="match status" value="1"/>
</dbReference>
<keyword evidence="10" id="KW-0752">Steroid biosynthesis</keyword>
<dbReference type="FunFam" id="3.40.50.360:FF:000036">
    <property type="entry name" value="NADPH--cytochrome P450 reductase"/>
    <property type="match status" value="1"/>
</dbReference>
<keyword evidence="9 18" id="KW-0521">NADP</keyword>
<dbReference type="EC" id="1.6.2.4" evidence="18"/>
<evidence type="ECO:0000256" key="14">
    <source>
        <dbReference type="ARBA" id="ARBA00023098"/>
    </source>
</evidence>
<evidence type="ECO:0000313" key="22">
    <source>
        <dbReference type="EMBL" id="KAF2141176.1"/>
    </source>
</evidence>
<keyword evidence="12 18" id="KW-0560">Oxidoreductase</keyword>
<evidence type="ECO:0000256" key="5">
    <source>
        <dbReference type="ARBA" id="ARBA00022643"/>
    </source>
</evidence>
<dbReference type="InterPro" id="IPR003097">
    <property type="entry name" value="CysJ-like_FAD-binding"/>
</dbReference>
<evidence type="ECO:0000256" key="19">
    <source>
        <dbReference type="SAM" id="MobiDB-lite"/>
    </source>
</evidence>
<evidence type="ECO:0000259" key="21">
    <source>
        <dbReference type="PROSITE" id="PS51384"/>
    </source>
</evidence>
<dbReference type="InterPro" id="IPR023173">
    <property type="entry name" value="NADPH_Cyt_P450_Rdtase_alpha"/>
</dbReference>
<protein>
    <recommendedName>
        <fullName evidence="18">NADPH--cytochrome P450 reductase</fullName>
        <ecNumber evidence="18">1.6.2.4</ecNumber>
    </recommendedName>
</protein>
<dbReference type="GO" id="GO:0010181">
    <property type="term" value="F:FMN binding"/>
    <property type="evidence" value="ECO:0007669"/>
    <property type="project" value="InterPro"/>
</dbReference>
<evidence type="ECO:0000256" key="4">
    <source>
        <dbReference type="ARBA" id="ARBA00022630"/>
    </source>
</evidence>
<gene>
    <name evidence="22" type="ORF">K452DRAFT_228793</name>
</gene>
<evidence type="ECO:0000256" key="8">
    <source>
        <dbReference type="ARBA" id="ARBA00022827"/>
    </source>
</evidence>
<feature type="domain" description="FAD-binding FR-type" evidence="21">
    <location>
        <begin position="290"/>
        <end position="533"/>
    </location>
</feature>
<evidence type="ECO:0000256" key="11">
    <source>
        <dbReference type="ARBA" id="ARBA00022989"/>
    </source>
</evidence>
<dbReference type="AlphaFoldDB" id="A0A6A6BAX2"/>
<evidence type="ECO:0000256" key="10">
    <source>
        <dbReference type="ARBA" id="ARBA00022955"/>
    </source>
</evidence>
<keyword evidence="23" id="KW-1185">Reference proteome</keyword>
<evidence type="ECO:0000256" key="18">
    <source>
        <dbReference type="PIRNR" id="PIRNR000208"/>
    </source>
</evidence>
<keyword evidence="16" id="KW-1207">Sterol metabolism</keyword>
<evidence type="ECO:0000256" key="6">
    <source>
        <dbReference type="ARBA" id="ARBA00022692"/>
    </source>
</evidence>
<comment type="catalytic activity">
    <reaction evidence="18">
        <text>2 oxidized [cytochrome P450] + NADPH = 2 reduced [cytochrome P450] + NADP(+) + H(+)</text>
        <dbReference type="Rhea" id="RHEA:24040"/>
        <dbReference type="Rhea" id="RHEA-COMP:14627"/>
        <dbReference type="Rhea" id="RHEA-COMP:14628"/>
        <dbReference type="ChEBI" id="CHEBI:15378"/>
        <dbReference type="ChEBI" id="CHEBI:55376"/>
        <dbReference type="ChEBI" id="CHEBI:57783"/>
        <dbReference type="ChEBI" id="CHEBI:58349"/>
        <dbReference type="ChEBI" id="CHEBI:60344"/>
        <dbReference type="EC" id="1.6.2.4"/>
    </reaction>
</comment>
<keyword evidence="15 18" id="KW-0472">Membrane</keyword>
<dbReference type="PIRSF" id="PIRSF000208">
    <property type="entry name" value="P450R"/>
    <property type="match status" value="1"/>
</dbReference>
<evidence type="ECO:0000256" key="1">
    <source>
        <dbReference type="ARBA" id="ARBA00001917"/>
    </source>
</evidence>
<dbReference type="Gene3D" id="2.40.30.10">
    <property type="entry name" value="Translation factors"/>
    <property type="match status" value="1"/>
</dbReference>
<dbReference type="SUPFAM" id="SSF52218">
    <property type="entry name" value="Flavoproteins"/>
    <property type="match status" value="1"/>
</dbReference>
<dbReference type="InterPro" id="IPR017927">
    <property type="entry name" value="FAD-bd_FR_type"/>
</dbReference>
<comment type="function">
    <text evidence="18">This enzyme is required for electron transfer from NADP to cytochrome P450.</text>
</comment>
<dbReference type="InterPro" id="IPR039261">
    <property type="entry name" value="FNR_nucleotide-bd"/>
</dbReference>
<dbReference type="InterPro" id="IPR029039">
    <property type="entry name" value="Flavoprotein-like_sf"/>
</dbReference>
<dbReference type="GO" id="GO:0003958">
    <property type="term" value="F:NADPH-hemoprotein reductase activity"/>
    <property type="evidence" value="ECO:0007669"/>
    <property type="project" value="UniProtKB-EC"/>
</dbReference>
<dbReference type="Pfam" id="PF00175">
    <property type="entry name" value="NAD_binding_1"/>
    <property type="match status" value="1"/>
</dbReference>
<comment type="subcellular location">
    <subcellularLocation>
        <location evidence="18">Endoplasmic reticulum membrane</location>
    </subcellularLocation>
</comment>
<comment type="similarity">
    <text evidence="18">In the C-terminal section; belongs to the flavoprotein pyridine nucleotide cytochrome reductase family.</text>
</comment>
<dbReference type="OrthoDB" id="1856718at2759"/>
<dbReference type="FunFam" id="3.40.50.80:FF:000032">
    <property type="entry name" value="NADPH-dependent diflavin oxidoreductase 1"/>
    <property type="match status" value="1"/>
</dbReference>
<evidence type="ECO:0000256" key="15">
    <source>
        <dbReference type="ARBA" id="ARBA00023136"/>
    </source>
</evidence>
<dbReference type="InterPro" id="IPR017938">
    <property type="entry name" value="Riboflavin_synthase-like_b-brl"/>
</dbReference>
<keyword evidence="3" id="KW-0444">Lipid biosynthesis</keyword>